<dbReference type="OrthoDB" id="138199at2759"/>
<name>A0A9W7CRC3_9STRA</name>
<gene>
    <name evidence="1" type="ORF">Pfra01_000943500</name>
</gene>
<dbReference type="Proteomes" id="UP001165121">
    <property type="component" value="Unassembled WGS sequence"/>
</dbReference>
<dbReference type="AlphaFoldDB" id="A0A9W7CRC3"/>
<comment type="caution">
    <text evidence="1">The sequence shown here is derived from an EMBL/GenBank/DDBJ whole genome shotgun (WGS) entry which is preliminary data.</text>
</comment>
<organism evidence="1 2">
    <name type="scientific">Phytophthora fragariaefolia</name>
    <dbReference type="NCBI Taxonomy" id="1490495"/>
    <lineage>
        <taxon>Eukaryota</taxon>
        <taxon>Sar</taxon>
        <taxon>Stramenopiles</taxon>
        <taxon>Oomycota</taxon>
        <taxon>Peronosporomycetes</taxon>
        <taxon>Peronosporales</taxon>
        <taxon>Peronosporaceae</taxon>
        <taxon>Phytophthora</taxon>
    </lineage>
</organism>
<dbReference type="EMBL" id="BSXT01000874">
    <property type="protein sequence ID" value="GMF35539.1"/>
    <property type="molecule type" value="Genomic_DNA"/>
</dbReference>
<reference evidence="1" key="1">
    <citation type="submission" date="2023-04" db="EMBL/GenBank/DDBJ databases">
        <title>Phytophthora fragariaefolia NBRC 109709.</title>
        <authorList>
            <person name="Ichikawa N."/>
            <person name="Sato H."/>
            <person name="Tonouchi N."/>
        </authorList>
    </citation>
    <scope>NUCLEOTIDE SEQUENCE</scope>
    <source>
        <strain evidence="1">NBRC 109709</strain>
    </source>
</reference>
<protein>
    <submittedName>
        <fullName evidence="1">Unnamed protein product</fullName>
    </submittedName>
</protein>
<evidence type="ECO:0000313" key="1">
    <source>
        <dbReference type="EMBL" id="GMF35539.1"/>
    </source>
</evidence>
<accession>A0A9W7CRC3</accession>
<sequence length="111" mass="12149">MPSHPTKRLRLTWVGKVGIVNKAAQSPIMSYKENALWAVTEYSLPAAPGITTICDLVCLTVTLLGRSVENATRKKAQQCSHVVLDQNVMDFIMLAEADGVRLTGAMIEHAR</sequence>
<evidence type="ECO:0000313" key="2">
    <source>
        <dbReference type="Proteomes" id="UP001165121"/>
    </source>
</evidence>
<proteinExistence type="predicted"/>
<keyword evidence="2" id="KW-1185">Reference proteome</keyword>